<comment type="caution">
    <text evidence="2">The sequence shown here is derived from an EMBL/GenBank/DDBJ whole genome shotgun (WGS) entry which is preliminary data.</text>
</comment>
<dbReference type="InterPro" id="IPR009078">
    <property type="entry name" value="Ferritin-like_SF"/>
</dbReference>
<organism evidence="2 3">
    <name type="scientific">Candidatus Eisenbergiella merdigallinarum</name>
    <dbReference type="NCBI Taxonomy" id="2838552"/>
    <lineage>
        <taxon>Bacteria</taxon>
        <taxon>Bacillati</taxon>
        <taxon>Bacillota</taxon>
        <taxon>Clostridia</taxon>
        <taxon>Lachnospirales</taxon>
        <taxon>Lachnospiraceae</taxon>
        <taxon>Eisenbergiella</taxon>
    </lineage>
</organism>
<dbReference type="GO" id="GO:0016491">
    <property type="term" value="F:oxidoreductase activity"/>
    <property type="evidence" value="ECO:0007669"/>
    <property type="project" value="InterPro"/>
</dbReference>
<evidence type="ECO:0000313" key="3">
    <source>
        <dbReference type="Proteomes" id="UP000886883"/>
    </source>
</evidence>
<dbReference type="GO" id="GO:0046872">
    <property type="term" value="F:metal ion binding"/>
    <property type="evidence" value="ECO:0007669"/>
    <property type="project" value="InterPro"/>
</dbReference>
<feature type="domain" description="Rubrerythrin diiron-binding" evidence="1">
    <location>
        <begin position="35"/>
        <end position="164"/>
    </location>
</feature>
<dbReference type="Pfam" id="PF02915">
    <property type="entry name" value="Rubrerythrin"/>
    <property type="match status" value="1"/>
</dbReference>
<dbReference type="SUPFAM" id="SSF47240">
    <property type="entry name" value="Ferritin-like"/>
    <property type="match status" value="1"/>
</dbReference>
<name>A0A9D2SE71_9FIRM</name>
<evidence type="ECO:0000259" key="1">
    <source>
        <dbReference type="Pfam" id="PF02915"/>
    </source>
</evidence>
<accession>A0A9D2SE71</accession>
<dbReference type="Proteomes" id="UP000886883">
    <property type="component" value="Unassembled WGS sequence"/>
</dbReference>
<dbReference type="InterPro" id="IPR003251">
    <property type="entry name" value="Rr_diiron-bd_dom"/>
</dbReference>
<dbReference type="Gene3D" id="1.20.1260.10">
    <property type="match status" value="2"/>
</dbReference>
<dbReference type="CDD" id="cd07908">
    <property type="entry name" value="Mn_catalase_like"/>
    <property type="match status" value="1"/>
</dbReference>
<sequence length="173" mass="19809">MLSFTSFSDPCPYPPLRVERPNPLYASEMLSNIGACNSEMSAVSLYLYDSTILTPVNREFADVFHKISMVEMRHLNIFSHLAHMLGADPRLWTCSGKRPCYWSPACNHYPRQLVPLLKNALQGEQDAILKYRRQADQICDAYVADLLNRIILDEQIHVEIFREMIEISTASSL</sequence>
<reference evidence="2" key="1">
    <citation type="journal article" date="2021" name="PeerJ">
        <title>Extensive microbial diversity within the chicken gut microbiome revealed by metagenomics and culture.</title>
        <authorList>
            <person name="Gilroy R."/>
            <person name="Ravi A."/>
            <person name="Getino M."/>
            <person name="Pursley I."/>
            <person name="Horton D.L."/>
            <person name="Alikhan N.F."/>
            <person name="Baker D."/>
            <person name="Gharbi K."/>
            <person name="Hall N."/>
            <person name="Watson M."/>
            <person name="Adriaenssens E.M."/>
            <person name="Foster-Nyarko E."/>
            <person name="Jarju S."/>
            <person name="Secka A."/>
            <person name="Antonio M."/>
            <person name="Oren A."/>
            <person name="Chaudhuri R.R."/>
            <person name="La Ragione R."/>
            <person name="Hildebrand F."/>
            <person name="Pallen M.J."/>
        </authorList>
    </citation>
    <scope>NUCLEOTIDE SEQUENCE</scope>
    <source>
        <strain evidence="2">USAMLcec3-2134</strain>
    </source>
</reference>
<dbReference type="InterPro" id="IPR012347">
    <property type="entry name" value="Ferritin-like"/>
</dbReference>
<gene>
    <name evidence="2" type="ORF">H9763_09545</name>
</gene>
<reference evidence="2" key="2">
    <citation type="submission" date="2021-04" db="EMBL/GenBank/DDBJ databases">
        <authorList>
            <person name="Gilroy R."/>
        </authorList>
    </citation>
    <scope>NUCLEOTIDE SEQUENCE</scope>
    <source>
        <strain evidence="2">USAMLcec3-2134</strain>
    </source>
</reference>
<dbReference type="EMBL" id="DWXE01000039">
    <property type="protein sequence ID" value="HJB91688.1"/>
    <property type="molecule type" value="Genomic_DNA"/>
</dbReference>
<proteinExistence type="predicted"/>
<protein>
    <submittedName>
        <fullName evidence="2">Manganese catalase family protein</fullName>
    </submittedName>
</protein>
<evidence type="ECO:0000313" key="2">
    <source>
        <dbReference type="EMBL" id="HJB91688.1"/>
    </source>
</evidence>
<dbReference type="AlphaFoldDB" id="A0A9D2SE71"/>